<proteinExistence type="predicted"/>
<evidence type="ECO:0000313" key="2">
    <source>
        <dbReference type="EMBL" id="KAH7160643.1"/>
    </source>
</evidence>
<dbReference type="OrthoDB" id="409136at2759"/>
<accession>A0A9P9JCS0</accession>
<comment type="caution">
    <text evidence="2">The sequence shown here is derived from an EMBL/GenBank/DDBJ whole genome shotgun (WGS) entry which is preliminary data.</text>
</comment>
<organism evidence="2 3">
    <name type="scientific">Dactylonectria macrodidyma</name>
    <dbReference type="NCBI Taxonomy" id="307937"/>
    <lineage>
        <taxon>Eukaryota</taxon>
        <taxon>Fungi</taxon>
        <taxon>Dikarya</taxon>
        <taxon>Ascomycota</taxon>
        <taxon>Pezizomycotina</taxon>
        <taxon>Sordariomycetes</taxon>
        <taxon>Hypocreomycetidae</taxon>
        <taxon>Hypocreales</taxon>
        <taxon>Nectriaceae</taxon>
        <taxon>Dactylonectria</taxon>
    </lineage>
</organism>
<gene>
    <name evidence="2" type="ORF">EDB81DRAFT_321717</name>
</gene>
<dbReference type="Proteomes" id="UP000738349">
    <property type="component" value="Unassembled WGS sequence"/>
</dbReference>
<feature type="compositionally biased region" description="Polar residues" evidence="1">
    <location>
        <begin position="83"/>
        <end position="93"/>
    </location>
</feature>
<reference evidence="2" key="1">
    <citation type="journal article" date="2021" name="Nat. Commun.">
        <title>Genetic determinants of endophytism in the Arabidopsis root mycobiome.</title>
        <authorList>
            <person name="Mesny F."/>
            <person name="Miyauchi S."/>
            <person name="Thiergart T."/>
            <person name="Pickel B."/>
            <person name="Atanasova L."/>
            <person name="Karlsson M."/>
            <person name="Huettel B."/>
            <person name="Barry K.W."/>
            <person name="Haridas S."/>
            <person name="Chen C."/>
            <person name="Bauer D."/>
            <person name="Andreopoulos W."/>
            <person name="Pangilinan J."/>
            <person name="LaButti K."/>
            <person name="Riley R."/>
            <person name="Lipzen A."/>
            <person name="Clum A."/>
            <person name="Drula E."/>
            <person name="Henrissat B."/>
            <person name="Kohler A."/>
            <person name="Grigoriev I.V."/>
            <person name="Martin F.M."/>
            <person name="Hacquard S."/>
        </authorList>
    </citation>
    <scope>NUCLEOTIDE SEQUENCE</scope>
    <source>
        <strain evidence="2">MPI-CAGE-AT-0147</strain>
    </source>
</reference>
<feature type="compositionally biased region" description="Basic residues" evidence="1">
    <location>
        <begin position="257"/>
        <end position="272"/>
    </location>
</feature>
<dbReference type="AlphaFoldDB" id="A0A9P9JCS0"/>
<evidence type="ECO:0000256" key="1">
    <source>
        <dbReference type="SAM" id="MobiDB-lite"/>
    </source>
</evidence>
<keyword evidence="3" id="KW-1185">Reference proteome</keyword>
<name>A0A9P9JCS0_9HYPO</name>
<feature type="compositionally biased region" description="Low complexity" evidence="1">
    <location>
        <begin position="62"/>
        <end position="78"/>
    </location>
</feature>
<sequence>MGSEIDGISGWLDEFHMRRDRGMPYVVASSNQVPQRHYYAPRIMSESSQTPRSVAANRRVSCDNASSSSGGTSYPSLFDQDIRTVSSKSSNPSAIGPPRHQQHRPIPGPGPGPSRLPCEFVEYHGCEATFDADDTEAWIAHIAYHLGNNFPMHCICWFCNREFVAQSDSPADCWVSYHARMLHIARHFRDQGLQAAQMRPDFFFLDHLRHHMLISDDEFYRATSNQHELQQIPNLFPRGYRPTNEEQGVPEVETHRSSRRREHRSSRRSRRP</sequence>
<dbReference type="EMBL" id="JAGMUV010000004">
    <property type="protein sequence ID" value="KAH7160643.1"/>
    <property type="molecule type" value="Genomic_DNA"/>
</dbReference>
<feature type="region of interest" description="Disordered" evidence="1">
    <location>
        <begin position="232"/>
        <end position="272"/>
    </location>
</feature>
<feature type="region of interest" description="Disordered" evidence="1">
    <location>
        <begin position="40"/>
        <end position="111"/>
    </location>
</feature>
<protein>
    <submittedName>
        <fullName evidence="2">Uncharacterized protein</fullName>
    </submittedName>
</protein>
<evidence type="ECO:0000313" key="3">
    <source>
        <dbReference type="Proteomes" id="UP000738349"/>
    </source>
</evidence>